<name>A0A4C2AHN1_EUMVA</name>
<sequence length="141" mass="15145">MLQITSTKSTDFFGWQLCTLIGSFRKIIIILCSRGSGTVATSTGSNSYLAPSSFIRFATDASKSQSHHHHHLNTHPQFPPPPDLELENDVTTSINTPSNSTNTLVYKPVRLEPSSLDQLTHTGSHNANGGTTGCGSNGIYA</sequence>
<proteinExistence type="predicted"/>
<comment type="caution">
    <text evidence="2">The sequence shown here is derived from an EMBL/GenBank/DDBJ whole genome shotgun (WGS) entry which is preliminary data.</text>
</comment>
<evidence type="ECO:0000313" key="3">
    <source>
        <dbReference type="Proteomes" id="UP000299102"/>
    </source>
</evidence>
<dbReference type="AlphaFoldDB" id="A0A4C2AHN1"/>
<keyword evidence="3" id="KW-1185">Reference proteome</keyword>
<evidence type="ECO:0000313" key="2">
    <source>
        <dbReference type="EMBL" id="GBP98534.1"/>
    </source>
</evidence>
<feature type="region of interest" description="Disordered" evidence="1">
    <location>
        <begin position="116"/>
        <end position="141"/>
    </location>
</feature>
<feature type="compositionally biased region" description="Polar residues" evidence="1">
    <location>
        <begin position="116"/>
        <end position="129"/>
    </location>
</feature>
<dbReference type="EMBL" id="BGZK01003159">
    <property type="protein sequence ID" value="GBP98534.1"/>
    <property type="molecule type" value="Genomic_DNA"/>
</dbReference>
<dbReference type="Proteomes" id="UP000299102">
    <property type="component" value="Unassembled WGS sequence"/>
</dbReference>
<gene>
    <name evidence="2" type="ORF">EVAR_69631_1</name>
</gene>
<protein>
    <submittedName>
        <fullName evidence="2">Uncharacterized protein</fullName>
    </submittedName>
</protein>
<feature type="compositionally biased region" description="Gly residues" evidence="1">
    <location>
        <begin position="130"/>
        <end position="141"/>
    </location>
</feature>
<organism evidence="2 3">
    <name type="scientific">Eumeta variegata</name>
    <name type="common">Bagworm moth</name>
    <name type="synonym">Eumeta japonica</name>
    <dbReference type="NCBI Taxonomy" id="151549"/>
    <lineage>
        <taxon>Eukaryota</taxon>
        <taxon>Metazoa</taxon>
        <taxon>Ecdysozoa</taxon>
        <taxon>Arthropoda</taxon>
        <taxon>Hexapoda</taxon>
        <taxon>Insecta</taxon>
        <taxon>Pterygota</taxon>
        <taxon>Neoptera</taxon>
        <taxon>Endopterygota</taxon>
        <taxon>Lepidoptera</taxon>
        <taxon>Glossata</taxon>
        <taxon>Ditrysia</taxon>
        <taxon>Tineoidea</taxon>
        <taxon>Psychidae</taxon>
        <taxon>Oiketicinae</taxon>
        <taxon>Eumeta</taxon>
    </lineage>
</organism>
<evidence type="ECO:0000256" key="1">
    <source>
        <dbReference type="SAM" id="MobiDB-lite"/>
    </source>
</evidence>
<accession>A0A4C2AHN1</accession>
<reference evidence="2 3" key="1">
    <citation type="journal article" date="2019" name="Commun. Biol.">
        <title>The bagworm genome reveals a unique fibroin gene that provides high tensile strength.</title>
        <authorList>
            <person name="Kono N."/>
            <person name="Nakamura H."/>
            <person name="Ohtoshi R."/>
            <person name="Tomita M."/>
            <person name="Numata K."/>
            <person name="Arakawa K."/>
        </authorList>
    </citation>
    <scope>NUCLEOTIDE SEQUENCE [LARGE SCALE GENOMIC DNA]</scope>
</reference>